<organism evidence="2 3">
    <name type="scientific">Salipaludibacillus keqinensis</name>
    <dbReference type="NCBI Taxonomy" id="2045207"/>
    <lineage>
        <taxon>Bacteria</taxon>
        <taxon>Bacillati</taxon>
        <taxon>Bacillota</taxon>
        <taxon>Bacilli</taxon>
        <taxon>Bacillales</taxon>
        <taxon>Bacillaceae</taxon>
    </lineage>
</organism>
<keyword evidence="1" id="KW-1133">Transmembrane helix</keyword>
<keyword evidence="1" id="KW-0472">Membrane</keyword>
<feature type="transmembrane region" description="Helical" evidence="1">
    <location>
        <begin position="21"/>
        <end position="43"/>
    </location>
</feature>
<proteinExistence type="predicted"/>
<accession>A0A323TBJ7</accession>
<dbReference type="Proteomes" id="UP000248214">
    <property type="component" value="Unassembled WGS sequence"/>
</dbReference>
<dbReference type="AlphaFoldDB" id="A0A323TBJ7"/>
<sequence>MMEEGYETSKMNEFIKLVISILSVVGLIIVGIAGMVLISSALFQTEIIVQSWTALFLFAFGTFLWIVPLQVIDWMKLIPVQRRLRRIIYPYFITFIQIVFFAVYMIGLNVTISDVVFTNMGLISFISVIVFVANLVYSQFVRYIRKYKKARVHISA</sequence>
<protein>
    <submittedName>
        <fullName evidence="2">Uncharacterized protein</fullName>
    </submittedName>
</protein>
<comment type="caution">
    <text evidence="2">The sequence shown here is derived from an EMBL/GenBank/DDBJ whole genome shotgun (WGS) entry which is preliminary data.</text>
</comment>
<keyword evidence="1" id="KW-0812">Transmembrane</keyword>
<reference evidence="2 3" key="1">
    <citation type="submission" date="2017-10" db="EMBL/GenBank/DDBJ databases">
        <title>Bacillus sp. nov., a halophilic bacterium isolated from a Keqin Lake.</title>
        <authorList>
            <person name="Wang H."/>
        </authorList>
    </citation>
    <scope>NUCLEOTIDE SEQUENCE [LARGE SCALE GENOMIC DNA]</scope>
    <source>
        <strain evidence="2 3">KQ-12</strain>
    </source>
</reference>
<dbReference type="EMBL" id="PDOD01000004">
    <property type="protein sequence ID" value="PYZ92260.1"/>
    <property type="molecule type" value="Genomic_DNA"/>
</dbReference>
<feature type="transmembrane region" description="Helical" evidence="1">
    <location>
        <begin position="49"/>
        <end position="67"/>
    </location>
</feature>
<name>A0A323TBJ7_9BACI</name>
<keyword evidence="3" id="KW-1185">Reference proteome</keyword>
<evidence type="ECO:0000313" key="3">
    <source>
        <dbReference type="Proteomes" id="UP000248214"/>
    </source>
</evidence>
<feature type="transmembrane region" description="Helical" evidence="1">
    <location>
        <begin position="120"/>
        <end position="141"/>
    </location>
</feature>
<evidence type="ECO:0000256" key="1">
    <source>
        <dbReference type="SAM" id="Phobius"/>
    </source>
</evidence>
<evidence type="ECO:0000313" key="2">
    <source>
        <dbReference type="EMBL" id="PYZ92260.1"/>
    </source>
</evidence>
<gene>
    <name evidence="2" type="ORF">CR194_15595</name>
</gene>
<feature type="transmembrane region" description="Helical" evidence="1">
    <location>
        <begin position="88"/>
        <end position="108"/>
    </location>
</feature>